<dbReference type="Gene3D" id="3.60.15.10">
    <property type="entry name" value="Ribonuclease Z/Hydroxyacylglutathione hydrolase-like"/>
    <property type="match status" value="1"/>
</dbReference>
<dbReference type="HOGENOM" id="CLU_2423477_0_0_4"/>
<dbReference type="Proteomes" id="UP000009874">
    <property type="component" value="Unassembled WGS sequence"/>
</dbReference>
<name>K9DY32_9BURK</name>
<keyword evidence="2" id="KW-1185">Reference proteome</keyword>
<organism evidence="1 2">
    <name type="scientific">Massilia timonae CCUG 45783</name>
    <dbReference type="NCBI Taxonomy" id="883126"/>
    <lineage>
        <taxon>Bacteria</taxon>
        <taxon>Pseudomonadati</taxon>
        <taxon>Pseudomonadota</taxon>
        <taxon>Betaproteobacteria</taxon>
        <taxon>Burkholderiales</taxon>
        <taxon>Oxalobacteraceae</taxon>
        <taxon>Telluria group</taxon>
        <taxon>Massilia</taxon>
    </lineage>
</organism>
<protein>
    <recommendedName>
        <fullName evidence="3">Metallo-beta-lactamase domain-containing protein</fullName>
    </recommendedName>
</protein>
<evidence type="ECO:0000313" key="2">
    <source>
        <dbReference type="Proteomes" id="UP000009874"/>
    </source>
</evidence>
<dbReference type="RefSeq" id="WP_005666874.1">
    <property type="nucleotide sequence ID" value="NZ_JH992923.1"/>
</dbReference>
<dbReference type="InterPro" id="IPR036866">
    <property type="entry name" value="RibonucZ/Hydroxyglut_hydro"/>
</dbReference>
<evidence type="ECO:0008006" key="3">
    <source>
        <dbReference type="Google" id="ProtNLM"/>
    </source>
</evidence>
<dbReference type="EMBL" id="AGZI01000029">
    <property type="protein sequence ID" value="EKU82185.1"/>
    <property type="molecule type" value="Genomic_DNA"/>
</dbReference>
<reference evidence="1 2" key="1">
    <citation type="submission" date="2012-09" db="EMBL/GenBank/DDBJ databases">
        <title>The Genome Sequence of Massilia timonae CCUG 45783.</title>
        <authorList>
            <consortium name="The Broad Institute Genome Sequencing Platform"/>
            <person name="Earl A."/>
            <person name="Ward D."/>
            <person name="Feldgarden M."/>
            <person name="Gevers D."/>
            <person name="Huys G."/>
            <person name="Walker B."/>
            <person name="Young S.K."/>
            <person name="Zeng Q."/>
            <person name="Gargeya S."/>
            <person name="Fitzgerald M."/>
            <person name="Haas B."/>
            <person name="Abouelleil A."/>
            <person name="Alvarado L."/>
            <person name="Arachchi H.M."/>
            <person name="Berlin A.M."/>
            <person name="Chapman S.B."/>
            <person name="Goldberg J."/>
            <person name="Griggs A."/>
            <person name="Gujja S."/>
            <person name="Hansen M."/>
            <person name="Howarth C."/>
            <person name="Imamovic A."/>
            <person name="Larimer J."/>
            <person name="McCowen C."/>
            <person name="Montmayeur A."/>
            <person name="Murphy C."/>
            <person name="Neiman D."/>
            <person name="Pearson M."/>
            <person name="Priest M."/>
            <person name="Roberts A."/>
            <person name="Saif S."/>
            <person name="Shea T."/>
            <person name="Sisk P."/>
            <person name="Sykes S."/>
            <person name="Wortman J."/>
            <person name="Nusbaum C."/>
            <person name="Birren B."/>
        </authorList>
    </citation>
    <scope>NUCLEOTIDE SEQUENCE [LARGE SCALE GENOMIC DNA]</scope>
    <source>
        <strain evidence="1 2">CCUG 45783</strain>
    </source>
</reference>
<comment type="caution">
    <text evidence="1">The sequence shown here is derived from an EMBL/GenBank/DDBJ whole genome shotgun (WGS) entry which is preliminary data.</text>
</comment>
<sequence length="91" mass="10242">MFCTAEDDHPVFILGKESALMTDPINADAARWLKTENPQEVRRMIALLREALAIDFKLVAPGHGEPSSKADVREFLAYLEDLPRRGPRGHQ</sequence>
<evidence type="ECO:0000313" key="1">
    <source>
        <dbReference type="EMBL" id="EKU82185.1"/>
    </source>
</evidence>
<accession>K9DY32</accession>
<proteinExistence type="predicted"/>
<dbReference type="SUPFAM" id="SSF56281">
    <property type="entry name" value="Metallo-hydrolase/oxidoreductase"/>
    <property type="match status" value="1"/>
</dbReference>
<gene>
    <name evidence="1" type="ORF">HMPREF9710_02496</name>
</gene>
<dbReference type="AlphaFoldDB" id="K9DY32"/>
<dbReference type="PATRIC" id="fig|883126.3.peg.2520"/>